<dbReference type="GO" id="GO:0005886">
    <property type="term" value="C:plasma membrane"/>
    <property type="evidence" value="ECO:0007669"/>
    <property type="project" value="UniProtKB-SubCell"/>
</dbReference>
<feature type="transmembrane region" description="Helical" evidence="11">
    <location>
        <begin position="217"/>
        <end position="247"/>
    </location>
</feature>
<protein>
    <recommendedName>
        <fullName evidence="10">Maltose/maltodextrin transport system permease protein MalG</fullName>
    </recommendedName>
</protein>
<dbReference type="PROSITE" id="PS50928">
    <property type="entry name" value="ABC_TM1"/>
    <property type="match status" value="1"/>
</dbReference>
<evidence type="ECO:0000256" key="3">
    <source>
        <dbReference type="ARBA" id="ARBA00009047"/>
    </source>
</evidence>
<feature type="domain" description="ABC transmembrane type-1" evidence="12">
    <location>
        <begin position="106"/>
        <end position="300"/>
    </location>
</feature>
<keyword evidence="5" id="KW-1003">Cell membrane</keyword>
<comment type="caution">
    <text evidence="13">The sequence shown here is derived from an EMBL/GenBank/DDBJ whole genome shotgun (WGS) entry which is preliminary data.</text>
</comment>
<evidence type="ECO:0000313" key="13">
    <source>
        <dbReference type="EMBL" id="MDF0602807.1"/>
    </source>
</evidence>
<feature type="transmembrane region" description="Helical" evidence="11">
    <location>
        <begin position="33"/>
        <end position="54"/>
    </location>
</feature>
<keyword evidence="14" id="KW-1185">Reference proteome</keyword>
<evidence type="ECO:0000256" key="8">
    <source>
        <dbReference type="ARBA" id="ARBA00022989"/>
    </source>
</evidence>
<comment type="function">
    <text evidence="1">Part of the ABC transporter complex MalEFGK involved in maltose/maltodextrin import. Probably responsible for the translocation of the substrate across the membrane.</text>
</comment>
<keyword evidence="8 11" id="KW-1133">Transmembrane helix</keyword>
<keyword evidence="7 11" id="KW-0812">Transmembrane</keyword>
<dbReference type="CDD" id="cd06261">
    <property type="entry name" value="TM_PBP2"/>
    <property type="match status" value="1"/>
</dbReference>
<dbReference type="Gene3D" id="1.10.3720.10">
    <property type="entry name" value="MetI-like"/>
    <property type="match status" value="1"/>
</dbReference>
<dbReference type="Pfam" id="PF00528">
    <property type="entry name" value="BPD_transp_1"/>
    <property type="match status" value="1"/>
</dbReference>
<evidence type="ECO:0000256" key="4">
    <source>
        <dbReference type="ARBA" id="ARBA00022448"/>
    </source>
</evidence>
<evidence type="ECO:0000256" key="5">
    <source>
        <dbReference type="ARBA" id="ARBA00022475"/>
    </source>
</evidence>
<evidence type="ECO:0000259" key="12">
    <source>
        <dbReference type="PROSITE" id="PS50928"/>
    </source>
</evidence>
<evidence type="ECO:0000256" key="9">
    <source>
        <dbReference type="ARBA" id="ARBA00023136"/>
    </source>
</evidence>
<gene>
    <name evidence="13" type="ORF">P1J78_18865</name>
</gene>
<dbReference type="RefSeq" id="WP_275568932.1">
    <property type="nucleotide sequence ID" value="NZ_JARGYC010000061.1"/>
</dbReference>
<evidence type="ECO:0000256" key="7">
    <source>
        <dbReference type="ARBA" id="ARBA00022692"/>
    </source>
</evidence>
<feature type="transmembrane region" description="Helical" evidence="11">
    <location>
        <begin position="277"/>
        <end position="300"/>
    </location>
</feature>
<dbReference type="SUPFAM" id="SSF161098">
    <property type="entry name" value="MetI-like"/>
    <property type="match status" value="1"/>
</dbReference>
<comment type="similarity">
    <text evidence="3">Belongs to the binding-protein-dependent transport system permease family. MalFG subfamily.</text>
</comment>
<dbReference type="GO" id="GO:0055085">
    <property type="term" value="P:transmembrane transport"/>
    <property type="evidence" value="ECO:0007669"/>
    <property type="project" value="InterPro"/>
</dbReference>
<dbReference type="PANTHER" id="PTHR32243:SF50">
    <property type="entry name" value="MALTOSE_MALTODEXTRIN TRANSPORT SYSTEM PERMEASE PROTEIN MALG"/>
    <property type="match status" value="1"/>
</dbReference>
<comment type="subcellular location">
    <subcellularLocation>
        <location evidence="2 11">Cell membrane</location>
        <topology evidence="2 11">Multi-pass membrane protein</topology>
    </subcellularLocation>
</comment>
<dbReference type="InterPro" id="IPR050901">
    <property type="entry name" value="BP-dep_ABC_trans_perm"/>
</dbReference>
<evidence type="ECO:0000256" key="10">
    <source>
        <dbReference type="ARBA" id="ARBA00041109"/>
    </source>
</evidence>
<feature type="transmembrane region" description="Helical" evidence="11">
    <location>
        <begin position="179"/>
        <end position="197"/>
    </location>
</feature>
<dbReference type="EMBL" id="JARGYC010000061">
    <property type="protein sequence ID" value="MDF0602807.1"/>
    <property type="molecule type" value="Genomic_DNA"/>
</dbReference>
<dbReference type="AlphaFoldDB" id="A0AAE3NY53"/>
<proteinExistence type="inferred from homology"/>
<sequence length="314" mass="34693">MADRTAAANAETQIFHDAAHDTAGRVKWYAGRVAIYGILLIWTVVCLFPIYWTFTTSFKLAPDVMQGNLVPFVDFQPKWKGFDSLGLSPRLIGQESTVREEFLKRFTNSAVVALSASALAVVLGSMSAYGLSRFRYRFGFMRNPDISFFFLSQLILPPVVLALPFLVLYKQLDLLDTRIGLILLYTLTVLPIVVWIMRDQFLSIPVELEEAALVDGLSIWGAFLTIVLPIALPGMVAAFILCLVLTWNEYFFAALLTSTEAKTLPVMVASQTGSQGINWWAMAALSSAAILPLIIIGVLLERYIIRGMAAGAVK</sequence>
<keyword evidence="4 11" id="KW-0813">Transport</keyword>
<dbReference type="InterPro" id="IPR000515">
    <property type="entry name" value="MetI-like"/>
</dbReference>
<evidence type="ECO:0000256" key="6">
    <source>
        <dbReference type="ARBA" id="ARBA00022597"/>
    </source>
</evidence>
<organism evidence="13 14">
    <name type="scientific">Psychromarinibacter sediminicola</name>
    <dbReference type="NCBI Taxonomy" id="3033385"/>
    <lineage>
        <taxon>Bacteria</taxon>
        <taxon>Pseudomonadati</taxon>
        <taxon>Pseudomonadota</taxon>
        <taxon>Alphaproteobacteria</taxon>
        <taxon>Rhodobacterales</taxon>
        <taxon>Paracoccaceae</taxon>
        <taxon>Psychromarinibacter</taxon>
    </lineage>
</organism>
<dbReference type="PANTHER" id="PTHR32243">
    <property type="entry name" value="MALTOSE TRANSPORT SYSTEM PERMEASE-RELATED"/>
    <property type="match status" value="1"/>
</dbReference>
<accession>A0AAE3NY53</accession>
<dbReference type="InterPro" id="IPR035906">
    <property type="entry name" value="MetI-like_sf"/>
</dbReference>
<evidence type="ECO:0000313" key="14">
    <source>
        <dbReference type="Proteomes" id="UP001220964"/>
    </source>
</evidence>
<evidence type="ECO:0000256" key="2">
    <source>
        <dbReference type="ARBA" id="ARBA00004651"/>
    </source>
</evidence>
<name>A0AAE3NY53_9RHOB</name>
<keyword evidence="9 11" id="KW-0472">Membrane</keyword>
<evidence type="ECO:0000256" key="1">
    <source>
        <dbReference type="ARBA" id="ARBA00002264"/>
    </source>
</evidence>
<evidence type="ECO:0000256" key="11">
    <source>
        <dbReference type="RuleBase" id="RU363032"/>
    </source>
</evidence>
<feature type="transmembrane region" description="Helical" evidence="11">
    <location>
        <begin position="146"/>
        <end position="167"/>
    </location>
</feature>
<feature type="transmembrane region" description="Helical" evidence="11">
    <location>
        <begin position="110"/>
        <end position="134"/>
    </location>
</feature>
<dbReference type="Proteomes" id="UP001220964">
    <property type="component" value="Unassembled WGS sequence"/>
</dbReference>
<keyword evidence="6" id="KW-0762">Sugar transport</keyword>
<reference evidence="13" key="1">
    <citation type="submission" date="2023-03" db="EMBL/GenBank/DDBJ databases">
        <title>Multiphase analysis and comparison of six strains from genera Psychromarinibacter, Lutimaribacter, and Maritimibacter, including a novel species: Psychromarinibacter sediminicola sp. nov.</title>
        <authorList>
            <person name="Wang Y.-H."/>
            <person name="Ye M.-Q."/>
            <person name="Du Z.-J."/>
        </authorList>
    </citation>
    <scope>NUCLEOTIDE SEQUENCE</scope>
    <source>
        <strain evidence="13">C21-152</strain>
    </source>
</reference>